<proteinExistence type="predicted"/>
<protein>
    <submittedName>
        <fullName evidence="1">Uncharacterized protein</fullName>
    </submittedName>
</protein>
<keyword evidence="2" id="KW-1185">Reference proteome</keyword>
<comment type="caution">
    <text evidence="1">The sequence shown here is derived from an EMBL/GenBank/DDBJ whole genome shotgun (WGS) entry which is preliminary data.</text>
</comment>
<name>A0ACC1J247_9FUNG</name>
<evidence type="ECO:0000313" key="2">
    <source>
        <dbReference type="Proteomes" id="UP001150603"/>
    </source>
</evidence>
<gene>
    <name evidence="1" type="ORF">FBU59_005615</name>
</gene>
<accession>A0ACC1J247</accession>
<evidence type="ECO:0000313" key="1">
    <source>
        <dbReference type="EMBL" id="KAJ1934706.1"/>
    </source>
</evidence>
<dbReference type="Proteomes" id="UP001150603">
    <property type="component" value="Unassembled WGS sequence"/>
</dbReference>
<reference evidence="1" key="1">
    <citation type="submission" date="2022-07" db="EMBL/GenBank/DDBJ databases">
        <title>Phylogenomic reconstructions and comparative analyses of Kickxellomycotina fungi.</title>
        <authorList>
            <person name="Reynolds N.K."/>
            <person name="Stajich J.E."/>
            <person name="Barry K."/>
            <person name="Grigoriev I.V."/>
            <person name="Crous P."/>
            <person name="Smith M.E."/>
        </authorList>
    </citation>
    <scope>NUCLEOTIDE SEQUENCE</scope>
    <source>
        <strain evidence="1">NRRL 5244</strain>
    </source>
</reference>
<dbReference type="EMBL" id="JANBPW010004532">
    <property type="protein sequence ID" value="KAJ1934706.1"/>
    <property type="molecule type" value="Genomic_DNA"/>
</dbReference>
<organism evidence="1 2">
    <name type="scientific">Linderina macrospora</name>
    <dbReference type="NCBI Taxonomy" id="4868"/>
    <lineage>
        <taxon>Eukaryota</taxon>
        <taxon>Fungi</taxon>
        <taxon>Fungi incertae sedis</taxon>
        <taxon>Zoopagomycota</taxon>
        <taxon>Kickxellomycotina</taxon>
        <taxon>Kickxellomycetes</taxon>
        <taxon>Kickxellales</taxon>
        <taxon>Kickxellaceae</taxon>
        <taxon>Linderina</taxon>
    </lineage>
</organism>
<sequence length="309" mass="34696">MSKIIAITGATGLQGGSVLKSMYEEGTYKLRAITRNTSSDKVKSLQAKYPGVEWVSADLDDYASLVKAFQGAYIVFGVTTMYVAKDNEFKEGHAGVEYRQGRNMVDAAIEAKVIAMIYSSLDSMKQLSGGKYPGVLHFEDKHRVEEYLTSKCDKIAPYFIYLGFFMEDYVSFSRISPEDNKTVEFTMALQPTTLMPLVDAANDTGVVVRYIIEHPETSVCRPHEVSGGYFEAQHMAKVFTEVTGKPSRFVTIPYEALGPEQLVQMFKGFDEFGMFGGRTEFLNRDYKTERKFTSPADFWKNRGWDGPSA</sequence>